<dbReference type="PANTHER" id="PTHR23248">
    <property type="entry name" value="PHOSPHOLIPID SCRAMBLASE-RELATED"/>
    <property type="match status" value="1"/>
</dbReference>
<comment type="function">
    <text evidence="2">May mediate accelerated ATP-independent bidirectional transbilayer migration of phospholipids upon binding calcium ions that results in a loss of phospholipid asymmetry in the plasma membrane.</text>
</comment>
<accession>A0A8B7XZI3</accession>
<gene>
    <name evidence="4" type="primary">LOC110976473</name>
</gene>
<comment type="similarity">
    <text evidence="1 2">Belongs to the phospholipid scramblase family.</text>
</comment>
<sequence length="249" mass="28088">MATTQQPEPSKGPGWMEPPAKIDGVPNGLEYLTEIDQLLIHQQIEVFEALTNIETKNRYAVKNTMGQQVFFAYEESGVWMRVCCQSERGFVLHVVDNFGQEVIRIERPFKCWAGCCWCANVDCCSWEVNVESPPGYRIGRIRQCQSAWKPYFDIFDASDNTVLKIGGPCCACQQVCCRSDVEFNVFSAEGGIEVGKITKQWGGMVKEYLTEADNFGVSFPQDLDVKMKAVMVAAAFLIDFMFFEMEPSS</sequence>
<evidence type="ECO:0000256" key="2">
    <source>
        <dbReference type="RuleBase" id="RU363116"/>
    </source>
</evidence>
<dbReference type="AlphaFoldDB" id="A0A8B7XZI3"/>
<comment type="cofactor">
    <cofactor evidence="2">
        <name>Ca(2+)</name>
        <dbReference type="ChEBI" id="CHEBI:29108"/>
    </cofactor>
</comment>
<keyword evidence="2" id="KW-0106">Calcium</keyword>
<reference evidence="4" key="1">
    <citation type="submission" date="2025-08" db="UniProtKB">
        <authorList>
            <consortium name="RefSeq"/>
        </authorList>
    </citation>
    <scope>IDENTIFICATION</scope>
</reference>
<organism evidence="3 4">
    <name type="scientific">Acanthaster planci</name>
    <name type="common">Crown-of-thorns starfish</name>
    <dbReference type="NCBI Taxonomy" id="133434"/>
    <lineage>
        <taxon>Eukaryota</taxon>
        <taxon>Metazoa</taxon>
        <taxon>Echinodermata</taxon>
        <taxon>Eleutherozoa</taxon>
        <taxon>Asterozoa</taxon>
        <taxon>Asteroidea</taxon>
        <taxon>Valvatacea</taxon>
        <taxon>Valvatida</taxon>
        <taxon>Acanthasteridae</taxon>
        <taxon>Acanthaster</taxon>
    </lineage>
</organism>
<dbReference type="Pfam" id="PF03803">
    <property type="entry name" value="Scramblase"/>
    <property type="match status" value="1"/>
</dbReference>
<dbReference type="GO" id="GO:0017128">
    <property type="term" value="F:phospholipid scramblase activity"/>
    <property type="evidence" value="ECO:0007669"/>
    <property type="project" value="InterPro"/>
</dbReference>
<dbReference type="InterPro" id="IPR005552">
    <property type="entry name" value="Scramblase"/>
</dbReference>
<name>A0A8B7XZI3_ACAPL</name>
<dbReference type="OMA" id="MNEQAQH"/>
<proteinExistence type="inferred from homology"/>
<dbReference type="GO" id="GO:0005886">
    <property type="term" value="C:plasma membrane"/>
    <property type="evidence" value="ECO:0007669"/>
    <property type="project" value="TreeGrafter"/>
</dbReference>
<dbReference type="Proteomes" id="UP000694845">
    <property type="component" value="Unplaced"/>
</dbReference>
<keyword evidence="2" id="KW-0449">Lipoprotein</keyword>
<dbReference type="SUPFAM" id="SSF54518">
    <property type="entry name" value="Tubby C-terminal domain-like"/>
    <property type="match status" value="1"/>
</dbReference>
<protein>
    <recommendedName>
        <fullName evidence="2">Phospholipid scramblase</fullName>
    </recommendedName>
</protein>
<dbReference type="GeneID" id="110976473"/>
<dbReference type="KEGG" id="aplc:110976473"/>
<keyword evidence="2" id="KW-0564">Palmitate</keyword>
<evidence type="ECO:0000313" key="3">
    <source>
        <dbReference type="Proteomes" id="UP000694845"/>
    </source>
</evidence>
<dbReference type="RefSeq" id="XP_022085440.1">
    <property type="nucleotide sequence ID" value="XM_022229748.1"/>
</dbReference>
<dbReference type="PANTHER" id="PTHR23248:SF63">
    <property type="entry name" value="PHOSPHOLIPID SCRAMBLASE"/>
    <property type="match status" value="1"/>
</dbReference>
<keyword evidence="3" id="KW-1185">Reference proteome</keyword>
<dbReference type="OrthoDB" id="191150at2759"/>
<evidence type="ECO:0000313" key="4">
    <source>
        <dbReference type="RefSeq" id="XP_022085440.1"/>
    </source>
</evidence>
<evidence type="ECO:0000256" key="1">
    <source>
        <dbReference type="ARBA" id="ARBA00005350"/>
    </source>
</evidence>
<dbReference type="InterPro" id="IPR025659">
    <property type="entry name" value="Tubby-like_C"/>
</dbReference>